<dbReference type="RefSeq" id="WP_119368070.1">
    <property type="nucleotide sequence ID" value="NZ_QXDJ01000007.1"/>
</dbReference>
<feature type="domain" description="Actin-like protein N-terminal" evidence="1">
    <location>
        <begin position="9"/>
        <end position="181"/>
    </location>
</feature>
<dbReference type="InterPro" id="IPR040607">
    <property type="entry name" value="ALP_N"/>
</dbReference>
<dbReference type="CDD" id="cd24023">
    <property type="entry name" value="ASKHA_NBD_ParM_Alp7A-like"/>
    <property type="match status" value="1"/>
</dbReference>
<reference evidence="2 3" key="1">
    <citation type="submission" date="2018-08" db="EMBL/GenBank/DDBJ databases">
        <title>Genome of Clostridium chromiireducens C1, DSM12136.</title>
        <authorList>
            <person name="Xing M."/>
            <person name="Wei Y."/>
            <person name="Ang E.L."/>
            <person name="Zhao H."/>
            <person name="Zhang Y."/>
        </authorList>
    </citation>
    <scope>NUCLEOTIDE SEQUENCE [LARGE SCALE GENOMIC DNA]</scope>
    <source>
        <strain evidence="2 3">C1</strain>
    </source>
</reference>
<dbReference type="EMBL" id="QXDJ01000007">
    <property type="protein sequence ID" value="RII32593.1"/>
    <property type="molecule type" value="Genomic_DNA"/>
</dbReference>
<dbReference type="InterPro" id="IPR043129">
    <property type="entry name" value="ATPase_NBD"/>
</dbReference>
<dbReference type="Pfam" id="PF17989">
    <property type="entry name" value="ALP_N"/>
    <property type="match status" value="1"/>
</dbReference>
<dbReference type="AlphaFoldDB" id="A0A399IHW8"/>
<dbReference type="SUPFAM" id="SSF53067">
    <property type="entry name" value="Actin-like ATPase domain"/>
    <property type="match status" value="2"/>
</dbReference>
<evidence type="ECO:0000313" key="3">
    <source>
        <dbReference type="Proteomes" id="UP000265930"/>
    </source>
</evidence>
<evidence type="ECO:0000313" key="2">
    <source>
        <dbReference type="EMBL" id="RII32593.1"/>
    </source>
</evidence>
<gene>
    <name evidence="2" type="ORF">D2A34_23290</name>
</gene>
<evidence type="ECO:0000259" key="1">
    <source>
        <dbReference type="Pfam" id="PF17989"/>
    </source>
</evidence>
<dbReference type="Gene3D" id="3.30.420.40">
    <property type="match status" value="2"/>
</dbReference>
<dbReference type="Proteomes" id="UP000265930">
    <property type="component" value="Unassembled WGS sequence"/>
</dbReference>
<name>A0A399IHW8_9CLOT</name>
<accession>A0A399IHW8</accession>
<protein>
    <submittedName>
        <fullName evidence="2">ParM/StbA family protein</fullName>
    </submittedName>
</protein>
<proteinExistence type="predicted"/>
<sequence length="381" mass="42905">MENNILSIGVDMGNDAFKIIGPTKKELLVLNLTSPWYVRRVINEDTRYPLNLLEVDIKSKNENIGKYFVGGMAYNFNRGIIKEKTVVDRHNGKAEDKNSLIVLLTSIALSLITPNKTRIKEKVVLGTMLPTEEYFKNNKENVRILQDKLMGIHHVKFLNPIFNGIEVEFDIVGVTVEPEGLSAINAVMYDDEGELLNEYVEKYSERTILGFDIGALTTDITVMQNFELRTFFGMEKGTIDPLNRVVDYLKTEHKVTVPRHKIDNTIIKNEKLLVYGNEIPGFKDLCSEIIEFEGRQLVDEFSAKAAAAGVQLPDIGLLIFNGGGSLLFKHILESELGRIPMIFSQNAIMLNALGGWKNANKYKTGLRDAQHDSFDYAAITL</sequence>
<comment type="caution">
    <text evidence="2">The sequence shown here is derived from an EMBL/GenBank/DDBJ whole genome shotgun (WGS) entry which is preliminary data.</text>
</comment>
<organism evidence="2 3">
    <name type="scientific">Clostridium chromiireducens</name>
    <dbReference type="NCBI Taxonomy" id="225345"/>
    <lineage>
        <taxon>Bacteria</taxon>
        <taxon>Bacillati</taxon>
        <taxon>Bacillota</taxon>
        <taxon>Clostridia</taxon>
        <taxon>Eubacteriales</taxon>
        <taxon>Clostridiaceae</taxon>
        <taxon>Clostridium</taxon>
    </lineage>
</organism>